<accession>A0ACD1GBA7</accession>
<keyword evidence="2" id="KW-1185">Reference proteome</keyword>
<evidence type="ECO:0000313" key="1">
    <source>
        <dbReference type="EMBL" id="RAH46574.1"/>
    </source>
</evidence>
<proteinExistence type="predicted"/>
<evidence type="ECO:0000313" key="2">
    <source>
        <dbReference type="Proteomes" id="UP000249057"/>
    </source>
</evidence>
<name>A0ACD1GBA7_9EURO</name>
<protein>
    <submittedName>
        <fullName evidence="1">Uncharacterized protein</fullName>
    </submittedName>
</protein>
<dbReference type="EMBL" id="KZ825336">
    <property type="protein sequence ID" value="RAH46574.1"/>
    <property type="molecule type" value="Genomic_DNA"/>
</dbReference>
<reference evidence="1" key="1">
    <citation type="submission" date="2018-02" db="EMBL/GenBank/DDBJ databases">
        <title>The genomes of Aspergillus section Nigri reveals drivers in fungal speciation.</title>
        <authorList>
            <consortium name="DOE Joint Genome Institute"/>
            <person name="Vesth T.C."/>
            <person name="Nybo J."/>
            <person name="Theobald S."/>
            <person name="Brandl J."/>
            <person name="Frisvad J.C."/>
            <person name="Nielsen K.F."/>
            <person name="Lyhne E.K."/>
            <person name="Kogle M.E."/>
            <person name="Kuo A."/>
            <person name="Riley R."/>
            <person name="Clum A."/>
            <person name="Nolan M."/>
            <person name="Lipzen A."/>
            <person name="Salamov A."/>
            <person name="Henrissat B."/>
            <person name="Wiebenga A."/>
            <person name="De vries R.P."/>
            <person name="Grigoriev I.V."/>
            <person name="Mortensen U.H."/>
            <person name="Andersen M.R."/>
            <person name="Baker S.E."/>
        </authorList>
    </citation>
    <scope>NUCLEOTIDE SEQUENCE</scope>
    <source>
        <strain evidence="1">CBS 621.78</strain>
    </source>
</reference>
<sequence length="520" mass="58991">MPSAKYSFRVENNITSKQLPIDPVRVGPPRLSAYKRLLSRFYEPLFLLRVLGQTRGQHTVGSSGPISEQARRRFLGNLAFVCDFTKGGISCTAIGLEDSETCYRFWISSNASVEKIVEFAKNALSNLKRLTTVAGDSDKEQFKQEFTRFCLSFAISRVKKERQCLFQAIRQCYPIPGSVKTKKDQKIKDWLEFILGQDDCPALCDYAYKHRKSAVIDDIKQKAQDEEKLVGPQDRRSPFASVIHYIGRLAHHIRAPSQLVEDIDHLSHVLDSYQVVAIARVPPVPQPAPDNLTTVDGILNRMLKKDDPERLQIRNSLLSMNSRSQSRIFEGFMKQYDNCTPQVHAEVQVLDHFFRLNLSFVGSDRYIACSKPACLCCELYFKHHPARMVPPDCHRKVWANWSPPLVNNPTKGDPEYDLQVKVLNEMTSDIRRDVIADILGHSSSSPWHPDSLTAISDDRWSRVDLDELRKNTFQCSIADGSLETEAAKRSTVKVWGTKELKIHVSDEDYDADCGGVSLKA</sequence>
<organism evidence="1 2">
    <name type="scientific">Aspergillus brunneoviolaceus CBS 621.78</name>
    <dbReference type="NCBI Taxonomy" id="1450534"/>
    <lineage>
        <taxon>Eukaryota</taxon>
        <taxon>Fungi</taxon>
        <taxon>Dikarya</taxon>
        <taxon>Ascomycota</taxon>
        <taxon>Pezizomycotina</taxon>
        <taxon>Eurotiomycetes</taxon>
        <taxon>Eurotiomycetidae</taxon>
        <taxon>Eurotiales</taxon>
        <taxon>Aspergillaceae</taxon>
        <taxon>Aspergillus</taxon>
        <taxon>Aspergillus subgen. Circumdati</taxon>
    </lineage>
</organism>
<gene>
    <name evidence="1" type="ORF">BO95DRAFT_412030</name>
</gene>
<dbReference type="Proteomes" id="UP000249057">
    <property type="component" value="Unassembled WGS sequence"/>
</dbReference>